<organism evidence="2 3">
    <name type="scientific">Allorhodopirellula solitaria</name>
    <dbReference type="NCBI Taxonomy" id="2527987"/>
    <lineage>
        <taxon>Bacteria</taxon>
        <taxon>Pseudomonadati</taxon>
        <taxon>Planctomycetota</taxon>
        <taxon>Planctomycetia</taxon>
        <taxon>Pirellulales</taxon>
        <taxon>Pirellulaceae</taxon>
        <taxon>Allorhodopirellula</taxon>
    </lineage>
</organism>
<evidence type="ECO:0000313" key="2">
    <source>
        <dbReference type="EMBL" id="TWT64960.1"/>
    </source>
</evidence>
<comment type="caution">
    <text evidence="2">The sequence shown here is derived from an EMBL/GenBank/DDBJ whole genome shotgun (WGS) entry which is preliminary data.</text>
</comment>
<reference evidence="2 3" key="1">
    <citation type="submission" date="2019-02" db="EMBL/GenBank/DDBJ databases">
        <title>Deep-cultivation of Planctomycetes and their phenomic and genomic characterization uncovers novel biology.</title>
        <authorList>
            <person name="Wiegand S."/>
            <person name="Jogler M."/>
            <person name="Boedeker C."/>
            <person name="Pinto D."/>
            <person name="Vollmers J."/>
            <person name="Rivas-Marin E."/>
            <person name="Kohn T."/>
            <person name="Peeters S.H."/>
            <person name="Heuer A."/>
            <person name="Rast P."/>
            <person name="Oberbeckmann S."/>
            <person name="Bunk B."/>
            <person name="Jeske O."/>
            <person name="Meyerdierks A."/>
            <person name="Storesund J.E."/>
            <person name="Kallscheuer N."/>
            <person name="Luecker S."/>
            <person name="Lage O.M."/>
            <person name="Pohl T."/>
            <person name="Merkel B.J."/>
            <person name="Hornburger P."/>
            <person name="Mueller R.-W."/>
            <person name="Bruemmer F."/>
            <person name="Labrenz M."/>
            <person name="Spormann A.M."/>
            <person name="Op Den Camp H."/>
            <person name="Overmann J."/>
            <person name="Amann R."/>
            <person name="Jetten M.S.M."/>
            <person name="Mascher T."/>
            <person name="Medema M.H."/>
            <person name="Devos D.P."/>
            <person name="Kaster A.-K."/>
            <person name="Ovreas L."/>
            <person name="Rohde M."/>
            <person name="Galperin M.Y."/>
            <person name="Jogler C."/>
        </authorList>
    </citation>
    <scope>NUCLEOTIDE SEQUENCE [LARGE SCALE GENOMIC DNA]</scope>
    <source>
        <strain evidence="2 3">CA85</strain>
    </source>
</reference>
<accession>A0A5C5XPT0</accession>
<sequence precursor="true">MMKTTISVVALLVAGIAASHFAERMSPMSNLRGGWNGYSCEESLGDTCNIPIDNDSHMPESRCDTEGQQVTYCSDNPDPRSCTVQMFANCIMAGYSICPSIDVICTQDPYNYHLKWAPSGAGSPGCGQVTRCGST</sequence>
<dbReference type="Proteomes" id="UP000318053">
    <property type="component" value="Unassembled WGS sequence"/>
</dbReference>
<feature type="chain" id="PRO_5023138484" evidence="1">
    <location>
        <begin position="23"/>
        <end position="135"/>
    </location>
</feature>
<evidence type="ECO:0000256" key="1">
    <source>
        <dbReference type="SAM" id="SignalP"/>
    </source>
</evidence>
<keyword evidence="1" id="KW-0732">Signal</keyword>
<dbReference type="AlphaFoldDB" id="A0A5C5XPT0"/>
<dbReference type="EMBL" id="SJPK01000008">
    <property type="protein sequence ID" value="TWT64960.1"/>
    <property type="molecule type" value="Genomic_DNA"/>
</dbReference>
<proteinExistence type="predicted"/>
<name>A0A5C5XPT0_9BACT</name>
<feature type="signal peptide" evidence="1">
    <location>
        <begin position="1"/>
        <end position="22"/>
    </location>
</feature>
<gene>
    <name evidence="2" type="ORF">CA85_33050</name>
</gene>
<evidence type="ECO:0000313" key="3">
    <source>
        <dbReference type="Proteomes" id="UP000318053"/>
    </source>
</evidence>
<protein>
    <submittedName>
        <fullName evidence="2">Uncharacterized protein</fullName>
    </submittedName>
</protein>
<keyword evidence="3" id="KW-1185">Reference proteome</keyword>